<dbReference type="InterPro" id="IPR002110">
    <property type="entry name" value="Ankyrin_rpt"/>
</dbReference>
<keyword evidence="4" id="KW-1185">Reference proteome</keyword>
<accession>A0ABR2IGY0</accession>
<dbReference type="InterPro" id="IPR036770">
    <property type="entry name" value="Ankyrin_rpt-contain_sf"/>
</dbReference>
<dbReference type="EMBL" id="JAPCWZ010000005">
    <property type="protein sequence ID" value="KAK8862837.1"/>
    <property type="molecule type" value="Genomic_DNA"/>
</dbReference>
<dbReference type="PANTHER" id="PTHR24148:SF78">
    <property type="entry name" value="HETEROKARYON INCOMPATIBILITY DOMAIN-CONTAINING PROTEIN"/>
    <property type="match status" value="1"/>
</dbReference>
<comment type="caution">
    <text evidence="3">The sequence shown here is derived from an EMBL/GenBank/DDBJ whole genome shotgun (WGS) entry which is preliminary data.</text>
</comment>
<dbReference type="Proteomes" id="UP001390339">
    <property type="component" value="Unassembled WGS sequence"/>
</dbReference>
<protein>
    <submittedName>
        <fullName evidence="3">Het-domain-containing protein</fullName>
    </submittedName>
</protein>
<name>A0ABR2IGY0_9PEZI</name>
<keyword evidence="1" id="KW-0040">ANK repeat</keyword>
<evidence type="ECO:0000256" key="1">
    <source>
        <dbReference type="PROSITE-ProRule" id="PRU00023"/>
    </source>
</evidence>
<sequence>MRSVYRNADTVLVWLGPSSDAIDDLMDMMILWGEKSITLPQTLPNLEASWSATVAQLEDARKVVYKRHVSAFAQVLAWSAWFKRVWIIQEVANARAAVIICGSKSVSSRIFSIMPHLMRLKIGHNTRAVLDVMPGPLRKQSWWNADRRLITLLTKFHGSEATQEHDRIYALLGIASDTDALGLPIDYSCPFQQVVDQTVSCLVLGNPDPSHLLTNKGTPTFSFSGIFGKLRDTNELSLRTFELAFKHFEEAFLKHMVDTPAVKTLAESTVSNYKWNLSTSESVFDMYSRAEELGIRHTLLIAAFDAVVLKQFDIACNAQRAVPPQRFPLGQFLQLIPELQFRNMVQRRRPLVPDRGFDIADAVTSSGTGQQMQILLDCRQIHSVDSWQHSLDKLVLMAFIEMNDEVLKVLLKNRKTEGVKALSATILRHLILEGAKKYGCCAALLHRLIDGGVDIDASFGCSVFEARGVFGSFEKRTPLQCAIYANSPALVKVLVQKGAKLGASTEGGETPLHYAERMDMVRQQDLRRVIAVLLQCGADELVENRYGRTPWQVNKRNRIGRKRRNREEIEDLLSASVQEHNAADYSKLLDGREDN</sequence>
<dbReference type="InterPro" id="IPR010730">
    <property type="entry name" value="HET"/>
</dbReference>
<dbReference type="InterPro" id="IPR052895">
    <property type="entry name" value="HetReg/Transcr_Mod"/>
</dbReference>
<evidence type="ECO:0000313" key="3">
    <source>
        <dbReference type="EMBL" id="KAK8862837.1"/>
    </source>
</evidence>
<dbReference type="Gene3D" id="1.25.40.20">
    <property type="entry name" value="Ankyrin repeat-containing domain"/>
    <property type="match status" value="1"/>
</dbReference>
<dbReference type="Pfam" id="PF12796">
    <property type="entry name" value="Ank_2"/>
    <property type="match status" value="1"/>
</dbReference>
<feature type="repeat" description="ANK" evidence="1">
    <location>
        <begin position="474"/>
        <end position="506"/>
    </location>
</feature>
<dbReference type="PROSITE" id="PS50088">
    <property type="entry name" value="ANK_REPEAT"/>
    <property type="match status" value="2"/>
</dbReference>
<proteinExistence type="predicted"/>
<feature type="repeat" description="ANK" evidence="1">
    <location>
        <begin position="507"/>
        <end position="545"/>
    </location>
</feature>
<dbReference type="Pfam" id="PF06985">
    <property type="entry name" value="HET"/>
    <property type="match status" value="1"/>
</dbReference>
<gene>
    <name evidence="3" type="ORF">PGQ11_009072</name>
</gene>
<evidence type="ECO:0000313" key="4">
    <source>
        <dbReference type="Proteomes" id="UP001390339"/>
    </source>
</evidence>
<dbReference type="SUPFAM" id="SSF48403">
    <property type="entry name" value="Ankyrin repeat"/>
    <property type="match status" value="1"/>
</dbReference>
<evidence type="ECO:0000259" key="2">
    <source>
        <dbReference type="Pfam" id="PF06985"/>
    </source>
</evidence>
<feature type="domain" description="Heterokaryon incompatibility" evidence="2">
    <location>
        <begin position="1"/>
        <end position="90"/>
    </location>
</feature>
<dbReference type="PANTHER" id="PTHR24148">
    <property type="entry name" value="ANKYRIN REPEAT DOMAIN-CONTAINING PROTEIN 39 HOMOLOG-RELATED"/>
    <property type="match status" value="1"/>
</dbReference>
<reference evidence="3 4" key="1">
    <citation type="journal article" date="2024" name="IMA Fungus">
        <title>Apiospora arundinis, a panoply of carbohydrate-active enzymes and secondary metabolites.</title>
        <authorList>
            <person name="Sorensen T."/>
            <person name="Petersen C."/>
            <person name="Muurmann A.T."/>
            <person name="Christiansen J.V."/>
            <person name="Brundto M.L."/>
            <person name="Overgaard C.K."/>
            <person name="Boysen A.T."/>
            <person name="Wollenberg R.D."/>
            <person name="Larsen T.O."/>
            <person name="Sorensen J.L."/>
            <person name="Nielsen K.L."/>
            <person name="Sondergaard T.E."/>
        </authorList>
    </citation>
    <scope>NUCLEOTIDE SEQUENCE [LARGE SCALE GENOMIC DNA]</scope>
    <source>
        <strain evidence="3 4">AAU 773</strain>
    </source>
</reference>
<dbReference type="SMART" id="SM00248">
    <property type="entry name" value="ANK"/>
    <property type="match status" value="2"/>
</dbReference>
<organism evidence="3 4">
    <name type="scientific">Apiospora arundinis</name>
    <dbReference type="NCBI Taxonomy" id="335852"/>
    <lineage>
        <taxon>Eukaryota</taxon>
        <taxon>Fungi</taxon>
        <taxon>Dikarya</taxon>
        <taxon>Ascomycota</taxon>
        <taxon>Pezizomycotina</taxon>
        <taxon>Sordariomycetes</taxon>
        <taxon>Xylariomycetidae</taxon>
        <taxon>Amphisphaeriales</taxon>
        <taxon>Apiosporaceae</taxon>
        <taxon>Apiospora</taxon>
    </lineage>
</organism>